<dbReference type="Proteomes" id="UP001491310">
    <property type="component" value="Unassembled WGS sequence"/>
</dbReference>
<name>A0ABR2YCQ7_9CHLO</name>
<dbReference type="PANTHER" id="PTHR35169:SF1">
    <property type="entry name" value="PROLYL 4-HYDROXYLASE ALPHA SUBUNIT FE(2+) 2OG DIOXYGENASE DOMAIN-CONTAINING PROTEIN"/>
    <property type="match status" value="1"/>
</dbReference>
<dbReference type="InterPro" id="IPR040922">
    <property type="entry name" value="Ribosomal_mL59_dom"/>
</dbReference>
<dbReference type="EMBL" id="JALJOT010000016">
    <property type="protein sequence ID" value="KAK9902148.1"/>
    <property type="molecule type" value="Genomic_DNA"/>
</dbReference>
<feature type="region of interest" description="Disordered" evidence="1">
    <location>
        <begin position="49"/>
        <end position="75"/>
    </location>
</feature>
<accession>A0ABR2YCQ7</accession>
<evidence type="ECO:0000313" key="4">
    <source>
        <dbReference type="Proteomes" id="UP001491310"/>
    </source>
</evidence>
<dbReference type="PANTHER" id="PTHR35169">
    <property type="entry name" value="FE2OG DIOXYGENASE DOMAIN-CONTAINING PROTEIN"/>
    <property type="match status" value="1"/>
</dbReference>
<sequence length="415" mass="45825">MASALKKFGEAALKPRLVNGLWHKPKVSARQAADLKKAALFEGREWPYPEEEKKPNKRGFGQYKPLKGHKHEKEKAIREAKVAENLADMAKKIAAYRESRKLKEGSLMDRLLSTTKAEEDAGEAGVPFRLLETGATEWSPDGVQPTLNARVDARLVPSLASPDGMRLDYAHVVVLDNFFGEPERRALLDHLTAPGWDHLQGPPLNKWERETADGAGAAKTWGLRDSVLEQLRTSAEPGGEDSREPEQATFCAPFVGNAAVAGDQYTWHVDADPATLPDSRWTEAFGDYVNGEPGRPLLVSLLLYLDEAWPRDWAAGTLFLDCETDVGLVVRPKRYRAVLMDQDVLHRVSAPSAAAGGRPRYSLVWKLAFLPKAAGQECCLARPEWGLPTSVGSAARVEAVRRSLARKRKAQEVQP</sequence>
<evidence type="ECO:0000259" key="2">
    <source>
        <dbReference type="Pfam" id="PF18126"/>
    </source>
</evidence>
<proteinExistence type="predicted"/>
<evidence type="ECO:0000256" key="1">
    <source>
        <dbReference type="SAM" id="MobiDB-lite"/>
    </source>
</evidence>
<protein>
    <recommendedName>
        <fullName evidence="2">Large ribosomal subunit protein mL59 domain-containing protein</fullName>
    </recommendedName>
</protein>
<evidence type="ECO:0000313" key="3">
    <source>
        <dbReference type="EMBL" id="KAK9902148.1"/>
    </source>
</evidence>
<reference evidence="3 4" key="1">
    <citation type="journal article" date="2024" name="Nat. Commun.">
        <title>Phylogenomics reveals the evolutionary origins of lichenization in chlorophyte algae.</title>
        <authorList>
            <person name="Puginier C."/>
            <person name="Libourel C."/>
            <person name="Otte J."/>
            <person name="Skaloud P."/>
            <person name="Haon M."/>
            <person name="Grisel S."/>
            <person name="Petersen M."/>
            <person name="Berrin J.G."/>
            <person name="Delaux P.M."/>
            <person name="Dal Grande F."/>
            <person name="Keller J."/>
        </authorList>
    </citation>
    <scope>NUCLEOTIDE SEQUENCE [LARGE SCALE GENOMIC DNA]</scope>
    <source>
        <strain evidence="3 4">SAG 216-7</strain>
    </source>
</reference>
<gene>
    <name evidence="3" type="ORF">WJX75_005990</name>
</gene>
<feature type="domain" description="Large ribosomal subunit protein mL59" evidence="2">
    <location>
        <begin position="18"/>
        <end position="98"/>
    </location>
</feature>
<comment type="caution">
    <text evidence="3">The sequence shown here is derived from an EMBL/GenBank/DDBJ whole genome shotgun (WGS) entry which is preliminary data.</text>
</comment>
<dbReference type="Pfam" id="PF18126">
    <property type="entry name" value="Mitoc_mL59"/>
    <property type="match status" value="1"/>
</dbReference>
<dbReference type="Gene3D" id="2.60.120.620">
    <property type="entry name" value="q2cbj1_9rhob like domain"/>
    <property type="match status" value="1"/>
</dbReference>
<keyword evidence="4" id="KW-1185">Reference proteome</keyword>
<organism evidence="3 4">
    <name type="scientific">Coccomyxa subellipsoidea</name>
    <dbReference type="NCBI Taxonomy" id="248742"/>
    <lineage>
        <taxon>Eukaryota</taxon>
        <taxon>Viridiplantae</taxon>
        <taxon>Chlorophyta</taxon>
        <taxon>core chlorophytes</taxon>
        <taxon>Trebouxiophyceae</taxon>
        <taxon>Trebouxiophyceae incertae sedis</taxon>
        <taxon>Coccomyxaceae</taxon>
        <taxon>Coccomyxa</taxon>
    </lineage>
</organism>